<evidence type="ECO:0000313" key="2">
    <source>
        <dbReference type="Proteomes" id="UP000029444"/>
    </source>
</evidence>
<gene>
    <name evidence="1" type="ORF">Y5S_03743</name>
</gene>
<accession>A0A095UFY2</accession>
<evidence type="ECO:0000313" key="1">
    <source>
        <dbReference type="EMBL" id="KGD61405.1"/>
    </source>
</evidence>
<name>A0A095UFY2_9GAMM</name>
<sequence length="150" mass="16776">MSIFDKALTHISVAIQKLVGSNRLKPYEEACLTAWVGAISSEAGGALKRQLNSFDYIERGPQGMVSAFHSLSDPDYKAWENFLFKRKDSGLKVFQGILLSNIGDLAYESGFSIYIHQGRLSTIEFKSPPKQLMKCEGEIQVKKTRCLVQL</sequence>
<reference evidence="1 2" key="1">
    <citation type="submission" date="2012-09" db="EMBL/GenBank/DDBJ databases">
        <title>Genome Sequence of alkane-degrading Bacterium Alcanivorax sp. 19-m-6.</title>
        <authorList>
            <person name="Lai Q."/>
            <person name="Shao Z."/>
        </authorList>
    </citation>
    <scope>NUCLEOTIDE SEQUENCE [LARGE SCALE GENOMIC DNA]</scope>
    <source>
        <strain evidence="1 2">19-m-6</strain>
    </source>
</reference>
<protein>
    <submittedName>
        <fullName evidence="1">Uncharacterized protein</fullName>
    </submittedName>
</protein>
<dbReference type="RefSeq" id="WP_035235433.1">
    <property type="nucleotide sequence ID" value="NZ_ARXV01000025.1"/>
</dbReference>
<proteinExistence type="predicted"/>
<dbReference type="Proteomes" id="UP000029444">
    <property type="component" value="Unassembled WGS sequence"/>
</dbReference>
<keyword evidence="2" id="KW-1185">Reference proteome</keyword>
<comment type="caution">
    <text evidence="1">The sequence shown here is derived from an EMBL/GenBank/DDBJ whole genome shotgun (WGS) entry which is preliminary data.</text>
</comment>
<dbReference type="EMBL" id="ARXV01000025">
    <property type="protein sequence ID" value="KGD61405.1"/>
    <property type="molecule type" value="Genomic_DNA"/>
</dbReference>
<dbReference type="AlphaFoldDB" id="A0A095UFY2"/>
<dbReference type="STRING" id="1177154.Y5S_03743"/>
<organism evidence="1 2">
    <name type="scientific">Alcanivorax nanhaiticus</name>
    <dbReference type="NCBI Taxonomy" id="1177154"/>
    <lineage>
        <taxon>Bacteria</taxon>
        <taxon>Pseudomonadati</taxon>
        <taxon>Pseudomonadota</taxon>
        <taxon>Gammaproteobacteria</taxon>
        <taxon>Oceanospirillales</taxon>
        <taxon>Alcanivoracaceae</taxon>
        <taxon>Alcanivorax</taxon>
    </lineage>
</organism>